<dbReference type="STRING" id="1802421.A2318_03180"/>
<dbReference type="PANTHER" id="PTHR34293">
    <property type="entry name" value="HTH-TYPE TRANSCRIPTIONAL REGULATOR TRMBL2"/>
    <property type="match status" value="1"/>
</dbReference>
<accession>A0A1F7WA77</accession>
<dbReference type="Pfam" id="PF01978">
    <property type="entry name" value="TrmB"/>
    <property type="match status" value="1"/>
</dbReference>
<feature type="domain" description="Transcription regulator TrmB N-terminal" evidence="2">
    <location>
        <begin position="10"/>
        <end position="74"/>
    </location>
</feature>
<dbReference type="Proteomes" id="UP000177331">
    <property type="component" value="Unassembled WGS sequence"/>
</dbReference>
<dbReference type="PANTHER" id="PTHR34293:SF1">
    <property type="entry name" value="HTH-TYPE TRANSCRIPTIONAL REGULATOR TRMBL2"/>
    <property type="match status" value="1"/>
</dbReference>
<comment type="caution">
    <text evidence="3">The sequence shown here is derived from an EMBL/GenBank/DDBJ whole genome shotgun (WGS) entry which is preliminary data.</text>
</comment>
<gene>
    <name evidence="3" type="ORF">A2318_03180</name>
</gene>
<dbReference type="EMBL" id="MGFD01000004">
    <property type="protein sequence ID" value="OGL99715.1"/>
    <property type="molecule type" value="Genomic_DNA"/>
</dbReference>
<dbReference type="InterPro" id="IPR036390">
    <property type="entry name" value="WH_DNA-bd_sf"/>
</dbReference>
<keyword evidence="1" id="KW-0175">Coiled coil</keyword>
<dbReference type="InterPro" id="IPR002831">
    <property type="entry name" value="Tscrpt_reg_TrmB_N"/>
</dbReference>
<protein>
    <recommendedName>
        <fullName evidence="2">Transcription regulator TrmB N-terminal domain-containing protein</fullName>
    </recommendedName>
</protein>
<organism evidence="3 4">
    <name type="scientific">Candidatus Uhrbacteria bacterium RIFOXYB2_FULL_45_11</name>
    <dbReference type="NCBI Taxonomy" id="1802421"/>
    <lineage>
        <taxon>Bacteria</taxon>
        <taxon>Candidatus Uhriibacteriota</taxon>
    </lineage>
</organism>
<dbReference type="InterPro" id="IPR051797">
    <property type="entry name" value="TrmB-like"/>
</dbReference>
<evidence type="ECO:0000256" key="1">
    <source>
        <dbReference type="SAM" id="Coils"/>
    </source>
</evidence>
<dbReference type="AlphaFoldDB" id="A0A1F7WA77"/>
<dbReference type="SUPFAM" id="SSF46785">
    <property type="entry name" value="Winged helix' DNA-binding domain"/>
    <property type="match status" value="1"/>
</dbReference>
<evidence type="ECO:0000313" key="4">
    <source>
        <dbReference type="Proteomes" id="UP000177331"/>
    </source>
</evidence>
<feature type="coiled-coil region" evidence="1">
    <location>
        <begin position="82"/>
        <end position="109"/>
    </location>
</feature>
<name>A0A1F7WA77_9BACT</name>
<dbReference type="Gene3D" id="1.10.10.10">
    <property type="entry name" value="Winged helix-like DNA-binding domain superfamily/Winged helix DNA-binding domain"/>
    <property type="match status" value="1"/>
</dbReference>
<evidence type="ECO:0000313" key="3">
    <source>
        <dbReference type="EMBL" id="OGL99715.1"/>
    </source>
</evidence>
<proteinExistence type="predicted"/>
<evidence type="ECO:0000259" key="2">
    <source>
        <dbReference type="Pfam" id="PF01978"/>
    </source>
</evidence>
<reference evidence="3 4" key="1">
    <citation type="journal article" date="2016" name="Nat. Commun.">
        <title>Thousands of microbial genomes shed light on interconnected biogeochemical processes in an aquifer system.</title>
        <authorList>
            <person name="Anantharaman K."/>
            <person name="Brown C.T."/>
            <person name="Hug L.A."/>
            <person name="Sharon I."/>
            <person name="Castelle C.J."/>
            <person name="Probst A.J."/>
            <person name="Thomas B.C."/>
            <person name="Singh A."/>
            <person name="Wilkins M.J."/>
            <person name="Karaoz U."/>
            <person name="Brodie E.L."/>
            <person name="Williams K.H."/>
            <person name="Hubbard S.S."/>
            <person name="Banfield J.F."/>
        </authorList>
    </citation>
    <scope>NUCLEOTIDE SEQUENCE [LARGE SCALE GENOMIC DNA]</scope>
</reference>
<sequence length="258" mass="29456">MAQLKQMLGNLKLSAKEVDLFLALVRLGKSTVSTISRESGITRTHIYGIVEGLMQKGLVSEVEDRGKKTYEAVDHAGLLAFISREQTELQKIEKNIAEMTSEFNALQVGNKEKTKVRFFNGIEGVKQIYSEIRRDIEASEGQIEVLTIFSPENLEKIIPNFEYFNYPNMLGRDIVAEDSLLEQYKTKIKSDVYRIWPKEKGLFPTDNIMWIEKIAFIDVSGGFPSGIIVENESIAKSFTMWFNELWNGLKNTQQKTIE</sequence>
<dbReference type="InterPro" id="IPR036388">
    <property type="entry name" value="WH-like_DNA-bd_sf"/>
</dbReference>